<protein>
    <submittedName>
        <fullName evidence="2">Integral membrane protein</fullName>
    </submittedName>
</protein>
<evidence type="ECO:0000313" key="2">
    <source>
        <dbReference type="EMBL" id="CAA9297199.1"/>
    </source>
</evidence>
<feature type="non-terminal residue" evidence="2">
    <location>
        <position position="91"/>
    </location>
</feature>
<dbReference type="EMBL" id="CADCTS010000149">
    <property type="protein sequence ID" value="CAA9297199.1"/>
    <property type="molecule type" value="Genomic_DNA"/>
</dbReference>
<proteinExistence type="predicted"/>
<organism evidence="2">
    <name type="scientific">uncultured Friedmanniella sp</name>
    <dbReference type="NCBI Taxonomy" id="335381"/>
    <lineage>
        <taxon>Bacteria</taxon>
        <taxon>Bacillati</taxon>
        <taxon>Actinomycetota</taxon>
        <taxon>Actinomycetes</taxon>
        <taxon>Propionibacteriales</taxon>
        <taxon>Nocardioidaceae</taxon>
        <taxon>Friedmanniella</taxon>
        <taxon>environmental samples</taxon>
    </lineage>
</organism>
<feature type="non-terminal residue" evidence="2">
    <location>
        <position position="1"/>
    </location>
</feature>
<gene>
    <name evidence="2" type="ORF">AVDCRST_MAG48-1030</name>
</gene>
<evidence type="ECO:0000256" key="1">
    <source>
        <dbReference type="SAM" id="MobiDB-lite"/>
    </source>
</evidence>
<feature type="compositionally biased region" description="Basic residues" evidence="1">
    <location>
        <begin position="56"/>
        <end position="65"/>
    </location>
</feature>
<name>A0A6J4K847_9ACTN</name>
<sequence length="91" mass="10201">QRGQRQRQRGPGRRGHRPGAGLPRDAGRRRPEYRGVGPQAPRRRVQRPALPDQPRALHRRSRLPRLHGAALQARGRPLRQAAVGRGLLPGL</sequence>
<feature type="compositionally biased region" description="Basic residues" evidence="1">
    <location>
        <begin position="1"/>
        <end position="17"/>
    </location>
</feature>
<feature type="region of interest" description="Disordered" evidence="1">
    <location>
        <begin position="1"/>
        <end position="91"/>
    </location>
</feature>
<accession>A0A6J4K847</accession>
<dbReference type="AlphaFoldDB" id="A0A6J4K847"/>
<reference evidence="2" key="1">
    <citation type="submission" date="2020-02" db="EMBL/GenBank/DDBJ databases">
        <authorList>
            <person name="Meier V. D."/>
        </authorList>
    </citation>
    <scope>NUCLEOTIDE SEQUENCE</scope>
    <source>
        <strain evidence="2">AVDCRST_MAG48</strain>
    </source>
</reference>